<feature type="transmembrane region" description="Helical" evidence="9">
    <location>
        <begin position="216"/>
        <end position="234"/>
    </location>
</feature>
<dbReference type="PANTHER" id="PTHR32507">
    <property type="entry name" value="NA(+)/H(+) ANTIPORTER 1"/>
    <property type="match status" value="1"/>
</dbReference>
<dbReference type="OrthoDB" id="11709at2157"/>
<feature type="transmembrane region" description="Helical" evidence="9">
    <location>
        <begin position="240"/>
        <end position="260"/>
    </location>
</feature>
<protein>
    <submittedName>
        <fullName evidence="14">Potassium/proton antiporter</fullName>
    </submittedName>
    <submittedName>
        <fullName evidence="12">Sodium/hydrogen exchanger</fullName>
    </submittedName>
    <submittedName>
        <fullName evidence="11">Transporter Na+/H+ antiporter family</fullName>
    </submittedName>
</protein>
<keyword evidence="2" id="KW-0813">Transport</keyword>
<evidence type="ECO:0000313" key="14">
    <source>
        <dbReference type="EMBL" id="MBF4475404.1"/>
    </source>
</evidence>
<accession>A0A090JXE3</accession>
<reference evidence="11" key="1">
    <citation type="submission" date="2013-12" db="EMBL/GenBank/DDBJ databases">
        <title>The complete genome sequence of Methanobacterium sp. BRM9.</title>
        <authorList>
            <consortium name="Pastoral Greenhouse Gas Research Consortium"/>
            <person name="Kelly W.J."/>
            <person name="Leahy S.C."/>
            <person name="Perry R."/>
            <person name="Li D."/>
            <person name="Altermann E."/>
            <person name="Lambie S.C."/>
            <person name="Attwood G.T."/>
        </authorList>
    </citation>
    <scope>NUCLEOTIDE SEQUENCE [LARGE SCALE GENOMIC DNA]</scope>
    <source>
        <strain evidence="11">BRM9</strain>
    </source>
</reference>
<keyword evidence="4" id="KW-1003">Cell membrane</keyword>
<evidence type="ECO:0000256" key="5">
    <source>
        <dbReference type="ARBA" id="ARBA00022692"/>
    </source>
</evidence>
<evidence type="ECO:0000256" key="9">
    <source>
        <dbReference type="SAM" id="Phobius"/>
    </source>
</evidence>
<reference evidence="14" key="4">
    <citation type="submission" date="2020-10" db="EMBL/GenBank/DDBJ databases">
        <title>Dehalococcoides mccartyi of a TCE/Cr reducing biochatode.</title>
        <authorList>
            <person name="Matturro B."/>
        </authorList>
    </citation>
    <scope>NUCLEOTIDE SEQUENCE</scope>
    <source>
        <strain evidence="14">Bin2</strain>
    </source>
</reference>
<dbReference type="PANTHER" id="PTHR32507:SF7">
    <property type="entry name" value="K(+)_H(+) ANTIPORTER NHAP2"/>
    <property type="match status" value="1"/>
</dbReference>
<dbReference type="GO" id="GO:1902600">
    <property type="term" value="P:proton transmembrane transport"/>
    <property type="evidence" value="ECO:0007669"/>
    <property type="project" value="InterPro"/>
</dbReference>
<sequence>MISEQIILIGALLLFISIIISKTSHRLGIPSLLVFLFIGMLAGSEGIGGIYFDDPVVAQFIGIVALVFILFSGGLDTKWTDVKPVLWKGVTLSTAGVVITTLTVGLFINWITGFSLTESLLMGAIVSSTDAAAVFSIFRSQKCGLKNKLEQLLELESGTNDPMAYFMTTTLIFLILNPTTSIGSMVLLLIQSIGLGVIIGVISGKGMIKIINNIKLHVDGLYPVFTIALAFLTFSVSHFLGGNGFLSVYIAALILGNSYFENKDIQLQFFDGMALLMQIIMFLALGLLVFPSQIIPVMGIGLVISFFLMLVARPLAVFLCLTPFKVPLKDKTFVSWVGIRGAVPIIFATYPIVSSISGGQMIFNLVFFITITSALLQGSTINVLAQYLGLTSNKTKE</sequence>
<dbReference type="NCBIfam" id="NF003715">
    <property type="entry name" value="PRK05326.1-2"/>
    <property type="match status" value="1"/>
</dbReference>
<dbReference type="Proteomes" id="UP000029661">
    <property type="component" value="Chromosome"/>
</dbReference>
<dbReference type="KEGG" id="mfi:DSM1535_1902"/>
<feature type="transmembrane region" description="Helical" evidence="9">
    <location>
        <begin position="85"/>
        <end position="108"/>
    </location>
</feature>
<feature type="domain" description="Cation/H+ exchanger transmembrane" evidence="10">
    <location>
        <begin position="15"/>
        <end position="385"/>
    </location>
</feature>
<reference evidence="13" key="3">
    <citation type="submission" date="2014-09" db="EMBL/GenBank/DDBJ databases">
        <authorList>
            <person name="Bishop-Lilly K.A."/>
            <person name="Broomall S.M."/>
            <person name="Chain P.S."/>
            <person name="Chertkov O."/>
            <person name="Coyne S.R."/>
            <person name="Daligault H.E."/>
            <person name="Davenport K.W."/>
            <person name="Erkkila T."/>
            <person name="Frey K.G."/>
            <person name="Gibbons H.S."/>
            <person name="Gu W."/>
            <person name="Jaissle J."/>
            <person name="Johnson S.L."/>
            <person name="Koroleva G.I."/>
            <person name="Ladner J.T."/>
            <person name="Lo C.-C."/>
            <person name="Minogue T.D."/>
            <person name="Munk C."/>
            <person name="Palacios G.F."/>
            <person name="Redden C.L."/>
            <person name="Rosenzweig C.N."/>
            <person name="Scholz M.B."/>
            <person name="Teshima H."/>
            <person name="Xu Y."/>
        </authorList>
    </citation>
    <scope>NUCLEOTIDE SEQUENCE</scope>
    <source>
        <strain evidence="13">Mb9</strain>
    </source>
</reference>
<dbReference type="Proteomes" id="UP000062768">
    <property type="component" value="Chromosome I"/>
</dbReference>
<evidence type="ECO:0000256" key="4">
    <source>
        <dbReference type="ARBA" id="ARBA00022475"/>
    </source>
</evidence>
<dbReference type="STRING" id="2162.BRM9_1221"/>
<dbReference type="EMBL" id="LN515531">
    <property type="protein sequence ID" value="CEA14226.1"/>
    <property type="molecule type" value="Genomic_DNA"/>
</dbReference>
<feature type="transmembrane region" description="Helical" evidence="9">
    <location>
        <begin position="365"/>
        <end position="390"/>
    </location>
</feature>
<proteinExistence type="predicted"/>
<feature type="transmembrane region" description="Helical" evidence="9">
    <location>
        <begin position="56"/>
        <end position="73"/>
    </location>
</feature>
<dbReference type="InterPro" id="IPR038770">
    <property type="entry name" value="Na+/solute_symporter_sf"/>
</dbReference>
<feature type="transmembrane region" description="Helical" evidence="9">
    <location>
        <begin position="272"/>
        <end position="291"/>
    </location>
</feature>
<comment type="subcellular location">
    <subcellularLocation>
        <location evidence="1">Cell membrane</location>
        <topology evidence="1">Multi-pass membrane protein</topology>
    </subcellularLocation>
</comment>
<evidence type="ECO:0000313" key="15">
    <source>
        <dbReference type="Proteomes" id="UP000062768"/>
    </source>
</evidence>
<feature type="transmembrane region" description="Helical" evidence="9">
    <location>
        <begin position="333"/>
        <end position="353"/>
    </location>
</feature>
<dbReference type="Pfam" id="PF00999">
    <property type="entry name" value="Na_H_Exchanger"/>
    <property type="match status" value="1"/>
</dbReference>
<keyword evidence="6 9" id="KW-1133">Transmembrane helix</keyword>
<feature type="transmembrane region" description="Helical" evidence="9">
    <location>
        <begin position="6"/>
        <end position="24"/>
    </location>
</feature>
<name>A0A090JXE3_METFO</name>
<dbReference type="Gene3D" id="1.20.1530.20">
    <property type="match status" value="1"/>
</dbReference>
<feature type="transmembrane region" description="Helical" evidence="9">
    <location>
        <begin position="31"/>
        <end position="50"/>
    </location>
</feature>
<keyword evidence="15" id="KW-1185">Reference proteome</keyword>
<dbReference type="KEGG" id="mfc:BRM9_1221"/>
<keyword evidence="5 9" id="KW-0812">Transmembrane</keyword>
<dbReference type="NCBIfam" id="NF003716">
    <property type="entry name" value="PRK05326.1-3"/>
    <property type="match status" value="1"/>
</dbReference>
<evidence type="ECO:0000256" key="8">
    <source>
        <dbReference type="ARBA" id="ARBA00023136"/>
    </source>
</evidence>
<evidence type="ECO:0000256" key="3">
    <source>
        <dbReference type="ARBA" id="ARBA00022449"/>
    </source>
</evidence>
<dbReference type="EMBL" id="JADIIL010000031">
    <property type="protein sequence ID" value="MBF4475404.1"/>
    <property type="molecule type" value="Genomic_DNA"/>
</dbReference>
<dbReference type="Proteomes" id="UP000606900">
    <property type="component" value="Unassembled WGS sequence"/>
</dbReference>
<keyword evidence="3" id="KW-0050">Antiport</keyword>
<evidence type="ECO:0000256" key="6">
    <source>
        <dbReference type="ARBA" id="ARBA00022989"/>
    </source>
</evidence>
<evidence type="ECO:0000256" key="2">
    <source>
        <dbReference type="ARBA" id="ARBA00022448"/>
    </source>
</evidence>
<evidence type="ECO:0000313" key="13">
    <source>
        <dbReference type="EMBL" id="CEL24732.1"/>
    </source>
</evidence>
<feature type="transmembrane region" description="Helical" evidence="9">
    <location>
        <begin position="297"/>
        <end position="321"/>
    </location>
</feature>
<feature type="transmembrane region" description="Helical" evidence="9">
    <location>
        <begin position="182"/>
        <end position="204"/>
    </location>
</feature>
<evidence type="ECO:0000313" key="11">
    <source>
        <dbReference type="EMBL" id="AIS32036.1"/>
    </source>
</evidence>
<dbReference type="RefSeq" id="WP_048073300.1">
    <property type="nucleotide sequence ID" value="NZ_CP006933.1"/>
</dbReference>
<dbReference type="EMBL" id="CP006933">
    <property type="protein sequence ID" value="AIS32036.1"/>
    <property type="molecule type" value="Genomic_DNA"/>
</dbReference>
<evidence type="ECO:0000313" key="12">
    <source>
        <dbReference type="EMBL" id="CEA14226.1"/>
    </source>
</evidence>
<keyword evidence="7" id="KW-0406">Ion transport</keyword>
<dbReference type="GO" id="GO:0005886">
    <property type="term" value="C:plasma membrane"/>
    <property type="evidence" value="ECO:0007669"/>
    <property type="project" value="UniProtKB-SubCell"/>
</dbReference>
<organism evidence="12">
    <name type="scientific">Methanobacterium formicicum</name>
    <dbReference type="NCBI Taxonomy" id="2162"/>
    <lineage>
        <taxon>Archaea</taxon>
        <taxon>Methanobacteriati</taxon>
        <taxon>Methanobacteriota</taxon>
        <taxon>Methanomada group</taxon>
        <taxon>Methanobacteria</taxon>
        <taxon>Methanobacteriales</taxon>
        <taxon>Methanobacteriaceae</taxon>
        <taxon>Methanobacterium</taxon>
    </lineage>
</organism>
<dbReference type="GeneID" id="26739342"/>
<gene>
    <name evidence="11" type="ORF">BRM9_1221</name>
    <name evidence="12" type="ORF">DSM1535_1902</name>
    <name evidence="14" type="ORF">ISP06_08035</name>
    <name evidence="13" type="ORF">MB9_1093</name>
</gene>
<dbReference type="PATRIC" id="fig|2162.10.peg.1141"/>
<dbReference type="GO" id="GO:0015297">
    <property type="term" value="F:antiporter activity"/>
    <property type="evidence" value="ECO:0007669"/>
    <property type="project" value="UniProtKB-KW"/>
</dbReference>
<keyword evidence="8 9" id="KW-0472">Membrane</keyword>
<dbReference type="EMBL" id="LN734822">
    <property type="protein sequence ID" value="CEL24732.1"/>
    <property type="molecule type" value="Genomic_DNA"/>
</dbReference>
<evidence type="ECO:0000259" key="10">
    <source>
        <dbReference type="Pfam" id="PF00999"/>
    </source>
</evidence>
<dbReference type="InterPro" id="IPR006153">
    <property type="entry name" value="Cation/H_exchanger_TM"/>
</dbReference>
<dbReference type="AlphaFoldDB" id="A0A090JXE3"/>
<evidence type="ECO:0000256" key="7">
    <source>
        <dbReference type="ARBA" id="ARBA00023065"/>
    </source>
</evidence>
<evidence type="ECO:0000256" key="1">
    <source>
        <dbReference type="ARBA" id="ARBA00004651"/>
    </source>
</evidence>
<reference evidence="12" key="2">
    <citation type="submission" date="2014-08" db="EMBL/GenBank/DDBJ databases">
        <authorList>
            <person name="Wibberg D."/>
        </authorList>
    </citation>
    <scope>NUCLEOTIDE SEQUENCE</scope>
</reference>